<evidence type="ECO:0000256" key="2">
    <source>
        <dbReference type="ARBA" id="ARBA00022475"/>
    </source>
</evidence>
<evidence type="ECO:0000256" key="3">
    <source>
        <dbReference type="ARBA" id="ARBA00022692"/>
    </source>
</evidence>
<feature type="transmembrane region" description="Helical" evidence="6">
    <location>
        <begin position="322"/>
        <end position="345"/>
    </location>
</feature>
<keyword evidence="3 6" id="KW-0812">Transmembrane</keyword>
<dbReference type="EMBL" id="CP116967">
    <property type="protein sequence ID" value="WNM57923.1"/>
    <property type="molecule type" value="Genomic_DNA"/>
</dbReference>
<evidence type="ECO:0000256" key="5">
    <source>
        <dbReference type="ARBA" id="ARBA00023136"/>
    </source>
</evidence>
<dbReference type="KEGG" id="nall:PP769_18415"/>
<feature type="transmembrane region" description="Helical" evidence="6">
    <location>
        <begin position="357"/>
        <end position="377"/>
    </location>
</feature>
<feature type="transmembrane region" description="Helical" evidence="6">
    <location>
        <begin position="442"/>
        <end position="463"/>
    </location>
</feature>
<protein>
    <submittedName>
        <fullName evidence="7">Oligosaccharide flippase family protein</fullName>
    </submittedName>
</protein>
<keyword evidence="5 6" id="KW-0472">Membrane</keyword>
<feature type="transmembrane region" description="Helical" evidence="6">
    <location>
        <begin position="12"/>
        <end position="31"/>
    </location>
</feature>
<organism evidence="7 8">
    <name type="scientific">Candidatus Nitrospira allomarina</name>
    <dbReference type="NCBI Taxonomy" id="3020900"/>
    <lineage>
        <taxon>Bacteria</taxon>
        <taxon>Pseudomonadati</taxon>
        <taxon>Nitrospirota</taxon>
        <taxon>Nitrospiria</taxon>
        <taxon>Nitrospirales</taxon>
        <taxon>Nitrospiraceae</taxon>
        <taxon>Nitrospira</taxon>
    </lineage>
</organism>
<gene>
    <name evidence="7" type="ORF">PP769_18415</name>
</gene>
<keyword evidence="8" id="KW-1185">Reference proteome</keyword>
<feature type="transmembrane region" description="Helical" evidence="6">
    <location>
        <begin position="43"/>
        <end position="67"/>
    </location>
</feature>
<feature type="transmembrane region" description="Helical" evidence="6">
    <location>
        <begin position="246"/>
        <end position="267"/>
    </location>
</feature>
<dbReference type="RefSeq" id="WP_312643013.1">
    <property type="nucleotide sequence ID" value="NZ_CP116967.1"/>
</dbReference>
<feature type="transmembrane region" description="Helical" evidence="6">
    <location>
        <begin position="153"/>
        <end position="175"/>
    </location>
</feature>
<dbReference type="GO" id="GO:0005886">
    <property type="term" value="C:plasma membrane"/>
    <property type="evidence" value="ECO:0007669"/>
    <property type="project" value="UniProtKB-SubCell"/>
</dbReference>
<keyword evidence="2" id="KW-1003">Cell membrane</keyword>
<feature type="transmembrane region" description="Helical" evidence="6">
    <location>
        <begin position="287"/>
        <end position="310"/>
    </location>
</feature>
<dbReference type="AlphaFoldDB" id="A0AA96GA10"/>
<feature type="transmembrane region" description="Helical" evidence="6">
    <location>
        <begin position="416"/>
        <end position="436"/>
    </location>
</feature>
<feature type="transmembrane region" description="Helical" evidence="6">
    <location>
        <begin position="121"/>
        <end position="141"/>
    </location>
</feature>
<evidence type="ECO:0000256" key="4">
    <source>
        <dbReference type="ARBA" id="ARBA00022989"/>
    </source>
</evidence>
<evidence type="ECO:0000256" key="6">
    <source>
        <dbReference type="SAM" id="Phobius"/>
    </source>
</evidence>
<dbReference type="InterPro" id="IPR002797">
    <property type="entry name" value="Polysacc_synth"/>
</dbReference>
<proteinExistence type="predicted"/>
<dbReference type="InterPro" id="IPR050833">
    <property type="entry name" value="Poly_Biosynth_Transport"/>
</dbReference>
<name>A0AA96GA10_9BACT</name>
<evidence type="ECO:0000313" key="8">
    <source>
        <dbReference type="Proteomes" id="UP001302719"/>
    </source>
</evidence>
<dbReference type="PANTHER" id="PTHR30250:SF11">
    <property type="entry name" value="O-ANTIGEN TRANSPORTER-RELATED"/>
    <property type="match status" value="1"/>
</dbReference>
<comment type="subcellular location">
    <subcellularLocation>
        <location evidence="1">Cell membrane</location>
        <topology evidence="1">Multi-pass membrane protein</topology>
    </subcellularLocation>
</comment>
<sequence length="486" mass="53477">MKRLFKHSSIYALGGIVNRAGAFLLLPLYTSHLTPSEYGTLELVYGVSALVSSLLGVGLAHATLRFYFEFQDELERKHLVSTTLVGSGVVACTGVALLWFTTPLLSRVLFGSSQEASLLQLGLLILILQLSSEIGLAYFRAREYSTRFVVSSFLRLLLQVGCNYYSVAILGWGVWGILVGNFMSVGISWGYVVGTTVYECGLRFHQTKFRQVLEYSFPFLLSTIVSVAVLYSDRFLLKALYGLEAVGLYALALKFVELGNVLVLEPFKNSYGSFRFSIMKNENVKDVQAKIVIYMAAMVGLLVVGISAFSPSVLRIMTTQEYWPAELLIPILAAGLLVSSLGYPFQTGILYMKKTKYLFYVTVMAGIVKIILSIAIIPSMGAIGAGIAFLLAEVVSVSCMLFYSQQLFPVQYDYRALGKIGGICALLLGLIWGILFMKYGGFLGAGVAIVFCYPVLLLSAGCFKREEVEAGWQFAVHRIKRMRGTA</sequence>
<accession>A0AA96GA10</accession>
<dbReference type="Pfam" id="PF01943">
    <property type="entry name" value="Polysacc_synt"/>
    <property type="match status" value="1"/>
</dbReference>
<evidence type="ECO:0000256" key="1">
    <source>
        <dbReference type="ARBA" id="ARBA00004651"/>
    </source>
</evidence>
<dbReference type="Proteomes" id="UP001302719">
    <property type="component" value="Chromosome"/>
</dbReference>
<reference evidence="7 8" key="1">
    <citation type="submission" date="2023-01" db="EMBL/GenBank/DDBJ databases">
        <title>Cultivation and genomic characterization of new, ubiquitous marine nitrite-oxidizing bacteria from the Nitrospirales.</title>
        <authorList>
            <person name="Mueller A.J."/>
            <person name="Daebeler A."/>
            <person name="Herbold C.W."/>
            <person name="Kirkegaard R.H."/>
            <person name="Daims H."/>
        </authorList>
    </citation>
    <scope>NUCLEOTIDE SEQUENCE [LARGE SCALE GENOMIC DNA]</scope>
    <source>
        <strain evidence="7 8">VA</strain>
    </source>
</reference>
<feature type="transmembrane region" description="Helical" evidence="6">
    <location>
        <begin position="212"/>
        <end position="231"/>
    </location>
</feature>
<evidence type="ECO:0000313" key="7">
    <source>
        <dbReference type="EMBL" id="WNM57923.1"/>
    </source>
</evidence>
<feature type="transmembrane region" description="Helical" evidence="6">
    <location>
        <begin position="383"/>
        <end position="404"/>
    </location>
</feature>
<keyword evidence="4 6" id="KW-1133">Transmembrane helix</keyword>
<dbReference type="PANTHER" id="PTHR30250">
    <property type="entry name" value="PST FAMILY PREDICTED COLANIC ACID TRANSPORTER"/>
    <property type="match status" value="1"/>
</dbReference>
<feature type="transmembrane region" description="Helical" evidence="6">
    <location>
        <begin position="181"/>
        <end position="200"/>
    </location>
</feature>
<feature type="transmembrane region" description="Helical" evidence="6">
    <location>
        <begin position="79"/>
        <end position="101"/>
    </location>
</feature>